<dbReference type="OrthoDB" id="9769912at2"/>
<dbReference type="PANTHER" id="PTHR20861">
    <property type="entry name" value="HOMOSERINE/4-DIPHOSPHOCYTIDYL-2-C-METHYL-D-ERYTHRITOL KINASE"/>
    <property type="match status" value="1"/>
</dbReference>
<feature type="binding site" evidence="13">
    <location>
        <begin position="92"/>
        <end position="102"/>
    </location>
    <ligand>
        <name>ATP</name>
        <dbReference type="ChEBI" id="CHEBI:30616"/>
    </ligand>
</feature>
<dbReference type="InterPro" id="IPR013750">
    <property type="entry name" value="GHMP_kinase_C_dom"/>
</dbReference>
<organism evidence="16 17">
    <name type="scientific">Phormidesmis priestleyi ULC007</name>
    <dbReference type="NCBI Taxonomy" id="1920490"/>
    <lineage>
        <taxon>Bacteria</taxon>
        <taxon>Bacillati</taxon>
        <taxon>Cyanobacteriota</taxon>
        <taxon>Cyanophyceae</taxon>
        <taxon>Leptolyngbyales</taxon>
        <taxon>Leptolyngbyaceae</taxon>
        <taxon>Phormidesmis</taxon>
    </lineage>
</organism>
<dbReference type="RefSeq" id="WP_073074265.1">
    <property type="nucleotide sequence ID" value="NZ_MPPI01000033.1"/>
</dbReference>
<dbReference type="Pfam" id="PF08544">
    <property type="entry name" value="GHMP_kinases_C"/>
    <property type="match status" value="1"/>
</dbReference>
<evidence type="ECO:0000259" key="14">
    <source>
        <dbReference type="Pfam" id="PF00288"/>
    </source>
</evidence>
<dbReference type="EC" id="2.7.1.39" evidence="3 13"/>
<dbReference type="STRING" id="1920490.GCA_001895925_01836"/>
<keyword evidence="6 13" id="KW-0808">Transferase</keyword>
<dbReference type="InterPro" id="IPR000870">
    <property type="entry name" value="Homoserine_kinase"/>
</dbReference>
<gene>
    <name evidence="13" type="primary">thrB</name>
    <name evidence="16" type="ORF">C7B65_18800</name>
</gene>
<keyword evidence="13" id="KW-0963">Cytoplasm</keyword>
<keyword evidence="9 13" id="KW-0418">Kinase</keyword>
<feature type="domain" description="GHMP kinase C-terminal" evidence="15">
    <location>
        <begin position="209"/>
        <end position="284"/>
    </location>
</feature>
<evidence type="ECO:0000256" key="3">
    <source>
        <dbReference type="ARBA" id="ARBA00012078"/>
    </source>
</evidence>
<dbReference type="Proteomes" id="UP000238634">
    <property type="component" value="Unassembled WGS sequence"/>
</dbReference>
<evidence type="ECO:0000259" key="15">
    <source>
        <dbReference type="Pfam" id="PF08544"/>
    </source>
</evidence>
<dbReference type="NCBIfam" id="TIGR00191">
    <property type="entry name" value="thrB"/>
    <property type="match status" value="1"/>
</dbReference>
<evidence type="ECO:0000256" key="11">
    <source>
        <dbReference type="ARBA" id="ARBA00049375"/>
    </source>
</evidence>
<dbReference type="Gene3D" id="3.30.70.890">
    <property type="entry name" value="GHMP kinase, C-terminal domain"/>
    <property type="match status" value="1"/>
</dbReference>
<comment type="pathway">
    <text evidence="1 13">Amino-acid biosynthesis; L-threonine biosynthesis; L-threonine from L-aspartate: step 4/5.</text>
</comment>
<comment type="caution">
    <text evidence="16">The sequence shown here is derived from an EMBL/GenBank/DDBJ whole genome shotgun (WGS) entry which is preliminary data.</text>
</comment>
<dbReference type="SUPFAM" id="SSF55060">
    <property type="entry name" value="GHMP Kinase, C-terminal domain"/>
    <property type="match status" value="1"/>
</dbReference>
<evidence type="ECO:0000256" key="4">
    <source>
        <dbReference type="ARBA" id="ARBA00017858"/>
    </source>
</evidence>
<dbReference type="EMBL" id="PVWG01000029">
    <property type="protein sequence ID" value="PSB17328.1"/>
    <property type="molecule type" value="Genomic_DNA"/>
</dbReference>
<evidence type="ECO:0000256" key="6">
    <source>
        <dbReference type="ARBA" id="ARBA00022679"/>
    </source>
</evidence>
<evidence type="ECO:0000256" key="10">
    <source>
        <dbReference type="ARBA" id="ARBA00022840"/>
    </source>
</evidence>
<evidence type="ECO:0000256" key="7">
    <source>
        <dbReference type="ARBA" id="ARBA00022697"/>
    </source>
</evidence>
<dbReference type="InterPro" id="IPR020568">
    <property type="entry name" value="Ribosomal_Su5_D2-typ_SF"/>
</dbReference>
<dbReference type="Pfam" id="PF00288">
    <property type="entry name" value="GHMP_kinases_N"/>
    <property type="match status" value="1"/>
</dbReference>
<reference evidence="16 17" key="1">
    <citation type="submission" date="2018-02" db="EMBL/GenBank/DDBJ databases">
        <authorList>
            <person name="Cohen D.B."/>
            <person name="Kent A.D."/>
        </authorList>
    </citation>
    <scope>NUCLEOTIDE SEQUENCE [LARGE SCALE GENOMIC DNA]</scope>
    <source>
        <strain evidence="16 17">ULC007</strain>
    </source>
</reference>
<sequence>MSATSTVKVKVPATTANLGSGFDCLGAALTLYNQFRFSLSTREVLQIIATGAEADRVSTDASNLVYQSFTKLYEHLGKTPPPVQIEIAMDVPLARGLGSSATAIVAGLLGANRLAGSPLSPEEVLHLAIALEGHPDNVVPALMGGCQLAASGIDRDWEICDIPWDRSVVPIVAIPNFELSTAEARRVLPNHYTRADAIFNASHLGLLLRGLETGRSDWLRSALQDRIHQPYRQALIQGYESVQSAALNAGAHGMVISGAGPTLLALADSASAEAVRSAMSSAWAGQEVDAQVKLLQIDRQGAIVE</sequence>
<comment type="similarity">
    <text evidence="2 13">Belongs to the GHMP kinase family. Homoserine kinase subfamily.</text>
</comment>
<evidence type="ECO:0000256" key="13">
    <source>
        <dbReference type="HAMAP-Rule" id="MF_00384"/>
    </source>
</evidence>
<proteinExistence type="inferred from homology"/>
<dbReference type="Gene3D" id="3.30.230.10">
    <property type="match status" value="1"/>
</dbReference>
<evidence type="ECO:0000256" key="2">
    <source>
        <dbReference type="ARBA" id="ARBA00007370"/>
    </source>
</evidence>
<accession>A0A2T1DA01</accession>
<evidence type="ECO:0000256" key="1">
    <source>
        <dbReference type="ARBA" id="ARBA00005015"/>
    </source>
</evidence>
<dbReference type="InterPro" id="IPR014721">
    <property type="entry name" value="Ribsml_uS5_D2-typ_fold_subgr"/>
</dbReference>
<feature type="domain" description="GHMP kinase N-terminal" evidence="14">
    <location>
        <begin position="63"/>
        <end position="145"/>
    </location>
</feature>
<dbReference type="PIRSF" id="PIRSF000676">
    <property type="entry name" value="Homoser_kin"/>
    <property type="match status" value="1"/>
</dbReference>
<dbReference type="SUPFAM" id="SSF54211">
    <property type="entry name" value="Ribosomal protein S5 domain 2-like"/>
    <property type="match status" value="1"/>
</dbReference>
<dbReference type="HAMAP" id="MF_00384">
    <property type="entry name" value="Homoser_kinase"/>
    <property type="match status" value="1"/>
</dbReference>
<dbReference type="PRINTS" id="PR00958">
    <property type="entry name" value="HOMSERKINASE"/>
</dbReference>
<keyword evidence="5 13" id="KW-0028">Amino-acid biosynthesis</keyword>
<name>A0A2T1DA01_9CYAN</name>
<evidence type="ECO:0000256" key="5">
    <source>
        <dbReference type="ARBA" id="ARBA00022605"/>
    </source>
</evidence>
<dbReference type="NCBIfam" id="NF002288">
    <property type="entry name" value="PRK01212.1-4"/>
    <property type="match status" value="1"/>
</dbReference>
<dbReference type="PANTHER" id="PTHR20861:SF1">
    <property type="entry name" value="HOMOSERINE KINASE"/>
    <property type="match status" value="1"/>
</dbReference>
<dbReference type="PROSITE" id="PS00627">
    <property type="entry name" value="GHMP_KINASES_ATP"/>
    <property type="match status" value="1"/>
</dbReference>
<dbReference type="AlphaFoldDB" id="A0A2T1DA01"/>
<keyword evidence="8 13" id="KW-0547">Nucleotide-binding</keyword>
<dbReference type="GO" id="GO:0005524">
    <property type="term" value="F:ATP binding"/>
    <property type="evidence" value="ECO:0007669"/>
    <property type="project" value="UniProtKB-UniRule"/>
</dbReference>
<comment type="function">
    <text evidence="12 13">Catalyzes the ATP-dependent phosphorylation of L-homoserine to L-homoserine phosphate.</text>
</comment>
<evidence type="ECO:0000256" key="12">
    <source>
        <dbReference type="ARBA" id="ARBA00049954"/>
    </source>
</evidence>
<comment type="subcellular location">
    <subcellularLocation>
        <location evidence="13">Cytoplasm</location>
    </subcellularLocation>
</comment>
<dbReference type="UniPathway" id="UPA00050">
    <property type="reaction ID" value="UER00064"/>
</dbReference>
<evidence type="ECO:0000256" key="9">
    <source>
        <dbReference type="ARBA" id="ARBA00022777"/>
    </source>
</evidence>
<evidence type="ECO:0000313" key="16">
    <source>
        <dbReference type="EMBL" id="PSB17328.1"/>
    </source>
</evidence>
<dbReference type="GO" id="GO:0004413">
    <property type="term" value="F:homoserine kinase activity"/>
    <property type="evidence" value="ECO:0007669"/>
    <property type="project" value="UniProtKB-UniRule"/>
</dbReference>
<dbReference type="GO" id="GO:0009088">
    <property type="term" value="P:threonine biosynthetic process"/>
    <property type="evidence" value="ECO:0007669"/>
    <property type="project" value="UniProtKB-UniRule"/>
</dbReference>
<evidence type="ECO:0000256" key="8">
    <source>
        <dbReference type="ARBA" id="ARBA00022741"/>
    </source>
</evidence>
<reference evidence="16 17" key="2">
    <citation type="submission" date="2018-03" db="EMBL/GenBank/DDBJ databases">
        <title>The ancient ancestry and fast evolution of plastids.</title>
        <authorList>
            <person name="Moore K.R."/>
            <person name="Magnabosco C."/>
            <person name="Momper L."/>
            <person name="Gold D.A."/>
            <person name="Bosak T."/>
            <person name="Fournier G.P."/>
        </authorList>
    </citation>
    <scope>NUCLEOTIDE SEQUENCE [LARGE SCALE GENOMIC DNA]</scope>
    <source>
        <strain evidence="16 17">ULC007</strain>
    </source>
</reference>
<evidence type="ECO:0000313" key="17">
    <source>
        <dbReference type="Proteomes" id="UP000238634"/>
    </source>
</evidence>
<comment type="catalytic activity">
    <reaction evidence="11 13">
        <text>L-homoserine + ATP = O-phospho-L-homoserine + ADP + H(+)</text>
        <dbReference type="Rhea" id="RHEA:13985"/>
        <dbReference type="ChEBI" id="CHEBI:15378"/>
        <dbReference type="ChEBI" id="CHEBI:30616"/>
        <dbReference type="ChEBI" id="CHEBI:57476"/>
        <dbReference type="ChEBI" id="CHEBI:57590"/>
        <dbReference type="ChEBI" id="CHEBI:456216"/>
        <dbReference type="EC" id="2.7.1.39"/>
    </reaction>
</comment>
<dbReference type="GO" id="GO:0005737">
    <property type="term" value="C:cytoplasm"/>
    <property type="evidence" value="ECO:0007669"/>
    <property type="project" value="UniProtKB-SubCell"/>
</dbReference>
<keyword evidence="7 13" id="KW-0791">Threonine biosynthesis</keyword>
<protein>
    <recommendedName>
        <fullName evidence="4 13">Homoserine kinase</fullName>
        <shortName evidence="13">HK</shortName>
        <shortName evidence="13">HSK</shortName>
        <ecNumber evidence="3 13">2.7.1.39</ecNumber>
    </recommendedName>
</protein>
<dbReference type="InterPro" id="IPR036554">
    <property type="entry name" value="GHMP_kinase_C_sf"/>
</dbReference>
<keyword evidence="10 13" id="KW-0067">ATP-binding</keyword>
<dbReference type="InterPro" id="IPR006204">
    <property type="entry name" value="GHMP_kinase_N_dom"/>
</dbReference>
<dbReference type="InterPro" id="IPR006203">
    <property type="entry name" value="GHMP_knse_ATP-bd_CS"/>
</dbReference>
<keyword evidence="17" id="KW-1185">Reference proteome</keyword>